<dbReference type="PANTHER" id="PTHR46558">
    <property type="entry name" value="TRACRIPTIONAL REGULATORY PROTEIN-RELATED-RELATED"/>
    <property type="match status" value="1"/>
</dbReference>
<dbReference type="GO" id="GO:0003677">
    <property type="term" value="F:DNA binding"/>
    <property type="evidence" value="ECO:0007669"/>
    <property type="project" value="UniProtKB-KW"/>
</dbReference>
<dbReference type="CDD" id="cd00093">
    <property type="entry name" value="HTH_XRE"/>
    <property type="match status" value="1"/>
</dbReference>
<evidence type="ECO:0000313" key="3">
    <source>
        <dbReference type="EMBL" id="TQV74531.1"/>
    </source>
</evidence>
<keyword evidence="4" id="KW-1185">Reference proteome</keyword>
<dbReference type="EMBL" id="VHSG01000016">
    <property type="protein sequence ID" value="TQV74531.1"/>
    <property type="molecule type" value="Genomic_DNA"/>
</dbReference>
<name>A0A545TBG0_9GAMM</name>
<reference evidence="3 4" key="1">
    <citation type="submission" date="2019-06" db="EMBL/GenBank/DDBJ databases">
        <title>Whole genome sequence for Cellvibrionaceae sp. R142.</title>
        <authorList>
            <person name="Wang G."/>
        </authorList>
    </citation>
    <scope>NUCLEOTIDE SEQUENCE [LARGE SCALE GENOMIC DNA]</scope>
    <source>
        <strain evidence="3 4">R142</strain>
    </source>
</reference>
<gene>
    <name evidence="3" type="ORF">FKG94_16080</name>
</gene>
<dbReference type="Pfam" id="PF01381">
    <property type="entry name" value="HTH_3"/>
    <property type="match status" value="1"/>
</dbReference>
<feature type="domain" description="HTH cro/C1-type" evidence="2">
    <location>
        <begin position="12"/>
        <end position="48"/>
    </location>
</feature>
<accession>A0A545TBG0</accession>
<dbReference type="SMART" id="SM00530">
    <property type="entry name" value="HTH_XRE"/>
    <property type="match status" value="1"/>
</dbReference>
<dbReference type="PANTHER" id="PTHR46558:SF11">
    <property type="entry name" value="HTH-TYPE TRANSCRIPTIONAL REGULATOR XRE"/>
    <property type="match status" value="1"/>
</dbReference>
<keyword evidence="1" id="KW-0238">DNA-binding</keyword>
<dbReference type="AlphaFoldDB" id="A0A545TBG0"/>
<evidence type="ECO:0000313" key="4">
    <source>
        <dbReference type="Proteomes" id="UP000319732"/>
    </source>
</evidence>
<dbReference type="InterPro" id="IPR001387">
    <property type="entry name" value="Cro/C1-type_HTH"/>
</dbReference>
<dbReference type="PROSITE" id="PS50943">
    <property type="entry name" value="HTH_CROC1"/>
    <property type="match status" value="1"/>
</dbReference>
<evidence type="ECO:0000259" key="2">
    <source>
        <dbReference type="PROSITE" id="PS50943"/>
    </source>
</evidence>
<dbReference type="Proteomes" id="UP000319732">
    <property type="component" value="Unassembled WGS sequence"/>
</dbReference>
<dbReference type="InterPro" id="IPR010982">
    <property type="entry name" value="Lambda_DNA-bd_dom_sf"/>
</dbReference>
<dbReference type="Gene3D" id="1.10.260.40">
    <property type="entry name" value="lambda repressor-like DNA-binding domains"/>
    <property type="match status" value="1"/>
</dbReference>
<sequence length="70" mass="8041">MASKPDNFVERVKTLRARLSLSQEDLAKALGVSFATVNRWENGKTTPSRLAQKQFEQFYLKQKRQGRLDG</sequence>
<proteinExistence type="predicted"/>
<organism evidence="3 4">
    <name type="scientific">Exilibacterium tricleocarpae</name>
    <dbReference type="NCBI Taxonomy" id="2591008"/>
    <lineage>
        <taxon>Bacteria</taxon>
        <taxon>Pseudomonadati</taxon>
        <taxon>Pseudomonadota</taxon>
        <taxon>Gammaproteobacteria</taxon>
        <taxon>Cellvibrionales</taxon>
        <taxon>Cellvibrionaceae</taxon>
        <taxon>Exilibacterium</taxon>
    </lineage>
</organism>
<evidence type="ECO:0000256" key="1">
    <source>
        <dbReference type="ARBA" id="ARBA00023125"/>
    </source>
</evidence>
<dbReference type="OrthoDB" id="9772064at2"/>
<dbReference type="SUPFAM" id="SSF47413">
    <property type="entry name" value="lambda repressor-like DNA-binding domains"/>
    <property type="match status" value="1"/>
</dbReference>
<protein>
    <submittedName>
        <fullName evidence="3">Helix-turn-helix transcriptional regulator</fullName>
    </submittedName>
</protein>
<comment type="caution">
    <text evidence="3">The sequence shown here is derived from an EMBL/GenBank/DDBJ whole genome shotgun (WGS) entry which is preliminary data.</text>
</comment>